<sequence>MHHHMMKPVYDNCYRHDQMFVRDSLDHKQLVNTLQLNQYVEQGQKELTVTTVVDLLNALVDHNLHDRLKLY</sequence>
<name>A0A9Q0MU95_9DIPT</name>
<gene>
    <name evidence="1" type="ORF">Bhyg_10545</name>
</gene>
<feature type="non-terminal residue" evidence="1">
    <location>
        <position position="1"/>
    </location>
</feature>
<dbReference type="Proteomes" id="UP001151699">
    <property type="component" value="Chromosome X"/>
</dbReference>
<dbReference type="AlphaFoldDB" id="A0A9Q0MU95"/>
<evidence type="ECO:0000313" key="1">
    <source>
        <dbReference type="EMBL" id="KAJ6637814.1"/>
    </source>
</evidence>
<organism evidence="1 2">
    <name type="scientific">Pseudolycoriella hygida</name>
    <dbReference type="NCBI Taxonomy" id="35572"/>
    <lineage>
        <taxon>Eukaryota</taxon>
        <taxon>Metazoa</taxon>
        <taxon>Ecdysozoa</taxon>
        <taxon>Arthropoda</taxon>
        <taxon>Hexapoda</taxon>
        <taxon>Insecta</taxon>
        <taxon>Pterygota</taxon>
        <taxon>Neoptera</taxon>
        <taxon>Endopterygota</taxon>
        <taxon>Diptera</taxon>
        <taxon>Nematocera</taxon>
        <taxon>Sciaroidea</taxon>
        <taxon>Sciaridae</taxon>
        <taxon>Pseudolycoriella</taxon>
    </lineage>
</organism>
<comment type="caution">
    <text evidence="1">The sequence shown here is derived from an EMBL/GenBank/DDBJ whole genome shotgun (WGS) entry which is preliminary data.</text>
</comment>
<protein>
    <submittedName>
        <fullName evidence="1">Uncharacterized protein</fullName>
    </submittedName>
</protein>
<keyword evidence="2" id="KW-1185">Reference proteome</keyword>
<reference evidence="1" key="1">
    <citation type="submission" date="2022-07" db="EMBL/GenBank/DDBJ databases">
        <authorList>
            <person name="Trinca V."/>
            <person name="Uliana J.V.C."/>
            <person name="Torres T.T."/>
            <person name="Ward R.J."/>
            <person name="Monesi N."/>
        </authorList>
    </citation>
    <scope>NUCLEOTIDE SEQUENCE</scope>
    <source>
        <strain evidence="1">HSMRA1968</strain>
        <tissue evidence="1">Whole embryos</tissue>
    </source>
</reference>
<evidence type="ECO:0000313" key="2">
    <source>
        <dbReference type="Proteomes" id="UP001151699"/>
    </source>
</evidence>
<dbReference type="EMBL" id="WJQU01000003">
    <property type="protein sequence ID" value="KAJ6637814.1"/>
    <property type="molecule type" value="Genomic_DNA"/>
</dbReference>
<accession>A0A9Q0MU95</accession>
<proteinExistence type="predicted"/>